<feature type="compositionally biased region" description="Basic and acidic residues" evidence="1">
    <location>
        <begin position="360"/>
        <end position="371"/>
    </location>
</feature>
<dbReference type="InterPro" id="IPR010473">
    <property type="entry name" value="GTPase-bd"/>
</dbReference>
<feature type="region of interest" description="Disordered" evidence="1">
    <location>
        <begin position="58"/>
        <end position="82"/>
    </location>
</feature>
<feature type="compositionally biased region" description="Polar residues" evidence="1">
    <location>
        <begin position="407"/>
        <end position="419"/>
    </location>
</feature>
<dbReference type="RefSeq" id="XP_014161100.1">
    <property type="nucleotide sequence ID" value="XM_014305625.1"/>
</dbReference>
<feature type="domain" description="GBD/FH3" evidence="2">
    <location>
        <begin position="478"/>
        <end position="774"/>
    </location>
</feature>
<dbReference type="GO" id="GO:0003779">
    <property type="term" value="F:actin binding"/>
    <property type="evidence" value="ECO:0007669"/>
    <property type="project" value="InterPro"/>
</dbReference>
<dbReference type="OrthoDB" id="1104827at2759"/>
<feature type="region of interest" description="Disordered" evidence="1">
    <location>
        <begin position="143"/>
        <end position="419"/>
    </location>
</feature>
<dbReference type="Gene3D" id="1.25.10.10">
    <property type="entry name" value="Leucine-rich Repeat Variant"/>
    <property type="match status" value="1"/>
</dbReference>
<dbReference type="GO" id="GO:0031267">
    <property type="term" value="F:small GTPase binding"/>
    <property type="evidence" value="ECO:0007669"/>
    <property type="project" value="InterPro"/>
</dbReference>
<proteinExistence type="predicted"/>
<sequence length="774" mass="84672">MSNAAELDTLPAVDIPTKTTEVPIIEGELMNNTASMEASGVMGDDIDQQFTTLETIRDVDDSRNAEQETITTDTDTKPTESIESIDEYASAHSIDEYASANSVLDRGDFSQHTDTADSGDAIARDRIVHADNLAGAATIAEETEVSETSAVHSVTDEQVHQDVTDNDESAGGGVTIIQDNASEVGATGSADCSQRTDGTDKTSEIDTADDVKDVKEDTNVTNAVSGDVVSVPHGSNKGDTPGDADEKDTESIVVDVKDSMPDAEAGVGDSESVETQGSTVNDISEVAEEKDGQRVAHKTETESVKVNCKRKEEGEGNSTSKGDEVKTGVVAKVTNDRPSAMGLKGKDDKKSKKKDKKKAAKEEKEKIDKSQKKSPGSFRRFVRKLSQEKLKLATPSGSSGNSPTTTKINASTAGVTSTPTWAEQQLKGTQGMADMFANRMRQSPSINNPSGLHKEARELKQQKSKKDVTKEAALDLQDNDQENRELDIQFQRVLREMKVKPAERDAKYANMGQVQKYKMIVDYRAKKGWGDESARAYVAALDKHNDRHMLELDLSDVMLDLGAITVHLRNKPASWIMDFRKCKGLEALTAVIIKLYHIMSQNIGELDSVVIAETMHQAVRSVSMYMRIPESFDDAARNTNLLKTITKLLAEDAISDRLCADVLEFLAVVSLSGETGHAHALDALQFLKLVDKEQFRFQYVIKLLLKDSPELRVACMQMINSVTNAPHLTVDHRVHLRNEIMAAGLRGALPTLREHAAIDEQLRTHVVLWEDNSK</sequence>
<gene>
    <name evidence="3" type="ORF">SARC_00675</name>
</gene>
<evidence type="ECO:0000259" key="2">
    <source>
        <dbReference type="PROSITE" id="PS51232"/>
    </source>
</evidence>
<feature type="compositionally biased region" description="Polar residues" evidence="1">
    <location>
        <begin position="273"/>
        <end position="282"/>
    </location>
</feature>
<protein>
    <recommendedName>
        <fullName evidence="2">GBD/FH3 domain-containing protein</fullName>
    </recommendedName>
</protein>
<dbReference type="EMBL" id="KQ241619">
    <property type="protein sequence ID" value="KNC87198.1"/>
    <property type="molecule type" value="Genomic_DNA"/>
</dbReference>
<reference evidence="3 4" key="1">
    <citation type="submission" date="2011-02" db="EMBL/GenBank/DDBJ databases">
        <title>The Genome Sequence of Sphaeroforma arctica JP610.</title>
        <authorList>
            <consortium name="The Broad Institute Genome Sequencing Platform"/>
            <person name="Russ C."/>
            <person name="Cuomo C."/>
            <person name="Young S.K."/>
            <person name="Zeng Q."/>
            <person name="Gargeya S."/>
            <person name="Alvarado L."/>
            <person name="Berlin A."/>
            <person name="Chapman S.B."/>
            <person name="Chen Z."/>
            <person name="Freedman E."/>
            <person name="Gellesch M."/>
            <person name="Goldberg J."/>
            <person name="Griggs A."/>
            <person name="Gujja S."/>
            <person name="Heilman E."/>
            <person name="Heiman D."/>
            <person name="Howarth C."/>
            <person name="Mehta T."/>
            <person name="Neiman D."/>
            <person name="Pearson M."/>
            <person name="Roberts A."/>
            <person name="Saif S."/>
            <person name="Shea T."/>
            <person name="Shenoy N."/>
            <person name="Sisk P."/>
            <person name="Stolte C."/>
            <person name="Sykes S."/>
            <person name="White J."/>
            <person name="Yandava C."/>
            <person name="Burger G."/>
            <person name="Gray M.W."/>
            <person name="Holland P.W.H."/>
            <person name="King N."/>
            <person name="Lang F.B.F."/>
            <person name="Roger A.J."/>
            <person name="Ruiz-Trillo I."/>
            <person name="Haas B."/>
            <person name="Nusbaum C."/>
            <person name="Birren B."/>
        </authorList>
    </citation>
    <scope>NUCLEOTIDE SEQUENCE [LARGE SCALE GENOMIC DNA]</scope>
    <source>
        <strain evidence="3 4">JP610</strain>
    </source>
</reference>
<dbReference type="Pfam" id="PF06371">
    <property type="entry name" value="Drf_GBD"/>
    <property type="match status" value="1"/>
</dbReference>
<keyword evidence="4" id="KW-1185">Reference proteome</keyword>
<dbReference type="InterPro" id="IPR011989">
    <property type="entry name" value="ARM-like"/>
</dbReference>
<organism evidence="3 4">
    <name type="scientific">Sphaeroforma arctica JP610</name>
    <dbReference type="NCBI Taxonomy" id="667725"/>
    <lineage>
        <taxon>Eukaryota</taxon>
        <taxon>Ichthyosporea</taxon>
        <taxon>Ichthyophonida</taxon>
        <taxon>Sphaeroforma</taxon>
    </lineage>
</organism>
<evidence type="ECO:0000256" key="1">
    <source>
        <dbReference type="SAM" id="MobiDB-lite"/>
    </source>
</evidence>
<feature type="compositionally biased region" description="Low complexity" evidence="1">
    <location>
        <begin position="394"/>
        <end position="406"/>
    </location>
</feature>
<dbReference type="Proteomes" id="UP000054560">
    <property type="component" value="Unassembled WGS sequence"/>
</dbReference>
<dbReference type="InterPro" id="IPR016024">
    <property type="entry name" value="ARM-type_fold"/>
</dbReference>
<feature type="compositionally biased region" description="Basic and acidic residues" evidence="1">
    <location>
        <begin position="154"/>
        <end position="163"/>
    </location>
</feature>
<dbReference type="InterPro" id="IPR010472">
    <property type="entry name" value="FH3_dom"/>
</dbReference>
<evidence type="ECO:0000313" key="4">
    <source>
        <dbReference type="Proteomes" id="UP000054560"/>
    </source>
</evidence>
<dbReference type="SMART" id="SM01140">
    <property type="entry name" value="Drf_GBD"/>
    <property type="match status" value="1"/>
</dbReference>
<dbReference type="Pfam" id="PF06367">
    <property type="entry name" value="Drf_FH3"/>
    <property type="match status" value="1"/>
</dbReference>
<dbReference type="SUPFAM" id="SSF48371">
    <property type="entry name" value="ARM repeat"/>
    <property type="match status" value="1"/>
</dbReference>
<feature type="compositionally biased region" description="Basic and acidic residues" evidence="1">
    <location>
        <begin position="287"/>
        <end position="314"/>
    </location>
</feature>
<dbReference type="PROSITE" id="PS51232">
    <property type="entry name" value="GBD_FH3"/>
    <property type="match status" value="1"/>
</dbReference>
<dbReference type="AlphaFoldDB" id="A0A0L0GFY9"/>
<feature type="compositionally biased region" description="Basic and acidic residues" evidence="1">
    <location>
        <begin position="197"/>
        <end position="218"/>
    </location>
</feature>
<dbReference type="STRING" id="667725.A0A0L0GFY9"/>
<dbReference type="GO" id="GO:0030036">
    <property type="term" value="P:actin cytoskeleton organization"/>
    <property type="evidence" value="ECO:0007669"/>
    <property type="project" value="InterPro"/>
</dbReference>
<dbReference type="InterPro" id="IPR014768">
    <property type="entry name" value="GBD/FH3_dom"/>
</dbReference>
<evidence type="ECO:0000313" key="3">
    <source>
        <dbReference type="EMBL" id="KNC87198.1"/>
    </source>
</evidence>
<dbReference type="GeneID" id="25901179"/>
<name>A0A0L0GFY9_9EUKA</name>
<accession>A0A0L0GFY9</accession>